<keyword evidence="2" id="KW-1133">Transmembrane helix</keyword>
<evidence type="ECO:0000313" key="3">
    <source>
        <dbReference type="EMBL" id="GIG83299.1"/>
    </source>
</evidence>
<evidence type="ECO:0000313" key="4">
    <source>
        <dbReference type="Proteomes" id="UP000630097"/>
    </source>
</evidence>
<sequence>MARRQHRYIWVTIITCTVMASITVACFYGMYRGAINLGVEGIPDVPGIGWAACFAFVWGVAALMAREDIARAKLALARAEEDPRERLQRRVARVNSLFTEATALMDDLRRDLEAQQATRQALLEETEHQQHLLEVNKDEAEKIRKLFVGETEKSIRAARLREWMFLLIGLAASIPIGLLVNWMS</sequence>
<keyword evidence="2" id="KW-0472">Membrane</keyword>
<keyword evidence="2" id="KW-0812">Transmembrane</keyword>
<dbReference type="AlphaFoldDB" id="A0A8J3PY80"/>
<keyword evidence="4" id="KW-1185">Reference proteome</keyword>
<feature type="transmembrane region" description="Helical" evidence="2">
    <location>
        <begin position="163"/>
        <end position="183"/>
    </location>
</feature>
<feature type="transmembrane region" description="Helical" evidence="2">
    <location>
        <begin position="47"/>
        <end position="65"/>
    </location>
</feature>
<comment type="caution">
    <text evidence="3">The sequence shown here is derived from an EMBL/GenBank/DDBJ whole genome shotgun (WGS) entry which is preliminary data.</text>
</comment>
<name>A0A8J3PY80_9ACTN</name>
<dbReference type="Proteomes" id="UP000630097">
    <property type="component" value="Unassembled WGS sequence"/>
</dbReference>
<keyword evidence="1" id="KW-0175">Coiled coil</keyword>
<organism evidence="3 4">
    <name type="scientific">Planotetraspora kaengkrachanensis</name>
    <dbReference type="NCBI Taxonomy" id="575193"/>
    <lineage>
        <taxon>Bacteria</taxon>
        <taxon>Bacillati</taxon>
        <taxon>Actinomycetota</taxon>
        <taxon>Actinomycetes</taxon>
        <taxon>Streptosporangiales</taxon>
        <taxon>Streptosporangiaceae</taxon>
        <taxon>Planotetraspora</taxon>
    </lineage>
</organism>
<gene>
    <name evidence="3" type="ORF">Pka01_64260</name>
</gene>
<evidence type="ECO:0000256" key="1">
    <source>
        <dbReference type="SAM" id="Coils"/>
    </source>
</evidence>
<reference evidence="3 4" key="1">
    <citation type="submission" date="2021-01" db="EMBL/GenBank/DDBJ databases">
        <title>Whole genome shotgun sequence of Planotetraspora kaengkrachanensis NBRC 104272.</title>
        <authorList>
            <person name="Komaki H."/>
            <person name="Tamura T."/>
        </authorList>
    </citation>
    <scope>NUCLEOTIDE SEQUENCE [LARGE SCALE GENOMIC DNA]</scope>
    <source>
        <strain evidence="3 4">NBRC 104272</strain>
    </source>
</reference>
<dbReference type="EMBL" id="BONV01000037">
    <property type="protein sequence ID" value="GIG83299.1"/>
    <property type="molecule type" value="Genomic_DNA"/>
</dbReference>
<proteinExistence type="predicted"/>
<protein>
    <submittedName>
        <fullName evidence="3">Uncharacterized protein</fullName>
    </submittedName>
</protein>
<accession>A0A8J3PY80</accession>
<feature type="transmembrane region" description="Helical" evidence="2">
    <location>
        <begin position="7"/>
        <end position="31"/>
    </location>
</feature>
<evidence type="ECO:0000256" key="2">
    <source>
        <dbReference type="SAM" id="Phobius"/>
    </source>
</evidence>
<dbReference type="PROSITE" id="PS51257">
    <property type="entry name" value="PROKAR_LIPOPROTEIN"/>
    <property type="match status" value="1"/>
</dbReference>
<feature type="coiled-coil region" evidence="1">
    <location>
        <begin position="62"/>
        <end position="143"/>
    </location>
</feature>